<sequence length="115" mass="12808">MILGEVLAVLDVEFAVILPHLDERQRRLYLASEAEVLGHGRIAAVARLAEVSESAAVRGREELAAGAAPLRLASRTRKLHPRTLPGPGARQWTQSRDLPELPAESFRDWWKKNHS</sequence>
<evidence type="ECO:0000313" key="3">
    <source>
        <dbReference type="EMBL" id="GAA2923302.1"/>
    </source>
</evidence>
<feature type="domain" description="Lactate utilization protein B C-terminal" evidence="2">
    <location>
        <begin position="70"/>
        <end position="113"/>
    </location>
</feature>
<evidence type="ECO:0000313" key="4">
    <source>
        <dbReference type="Proteomes" id="UP001500403"/>
    </source>
</evidence>
<organism evidence="3 4">
    <name type="scientific">Streptomyces enissocaesilis</name>
    <dbReference type="NCBI Taxonomy" id="332589"/>
    <lineage>
        <taxon>Bacteria</taxon>
        <taxon>Bacillati</taxon>
        <taxon>Actinomycetota</taxon>
        <taxon>Actinomycetes</taxon>
        <taxon>Kitasatosporales</taxon>
        <taxon>Streptomycetaceae</taxon>
        <taxon>Streptomyces</taxon>
        <taxon>Streptomyces rochei group</taxon>
    </lineage>
</organism>
<proteinExistence type="predicted"/>
<dbReference type="InterPro" id="IPR024569">
    <property type="entry name" value="LutB_C"/>
</dbReference>
<protein>
    <recommendedName>
        <fullName evidence="2">Lactate utilization protein B C-terminal domain-containing protein</fullName>
    </recommendedName>
</protein>
<keyword evidence="4" id="KW-1185">Reference proteome</keyword>
<feature type="region of interest" description="Disordered" evidence="1">
    <location>
        <begin position="76"/>
        <end position="99"/>
    </location>
</feature>
<dbReference type="Pfam" id="PF11870">
    <property type="entry name" value="LutB_C"/>
    <property type="match status" value="1"/>
</dbReference>
<evidence type="ECO:0000256" key="1">
    <source>
        <dbReference type="SAM" id="MobiDB-lite"/>
    </source>
</evidence>
<reference evidence="4" key="1">
    <citation type="journal article" date="2019" name="Int. J. Syst. Evol. Microbiol.">
        <title>The Global Catalogue of Microorganisms (GCM) 10K type strain sequencing project: providing services to taxonomists for standard genome sequencing and annotation.</title>
        <authorList>
            <consortium name="The Broad Institute Genomics Platform"/>
            <consortium name="The Broad Institute Genome Sequencing Center for Infectious Disease"/>
            <person name="Wu L."/>
            <person name="Ma J."/>
        </authorList>
    </citation>
    <scope>NUCLEOTIDE SEQUENCE [LARGE SCALE GENOMIC DNA]</scope>
    <source>
        <strain evidence="4">JCM 9088</strain>
    </source>
</reference>
<gene>
    <name evidence="3" type="ORF">GCM10010446_04340</name>
</gene>
<accession>A0ABP6J9G1</accession>
<dbReference type="EMBL" id="BAAAUD010000007">
    <property type="protein sequence ID" value="GAA2923302.1"/>
    <property type="molecule type" value="Genomic_DNA"/>
</dbReference>
<name>A0ABP6J9G1_9ACTN</name>
<comment type="caution">
    <text evidence="3">The sequence shown here is derived from an EMBL/GenBank/DDBJ whole genome shotgun (WGS) entry which is preliminary data.</text>
</comment>
<dbReference type="Proteomes" id="UP001500403">
    <property type="component" value="Unassembled WGS sequence"/>
</dbReference>
<evidence type="ECO:0000259" key="2">
    <source>
        <dbReference type="Pfam" id="PF11870"/>
    </source>
</evidence>